<dbReference type="RefSeq" id="WP_233720478.1">
    <property type="nucleotide sequence ID" value="NZ_JAJUWU010000016.1"/>
</dbReference>
<dbReference type="GO" id="GO:0005829">
    <property type="term" value="C:cytosol"/>
    <property type="evidence" value="ECO:0007669"/>
    <property type="project" value="TreeGrafter"/>
</dbReference>
<dbReference type="PANTHER" id="PTHR43364">
    <property type="entry name" value="NADH-SPECIFIC METHYLGLYOXAL REDUCTASE-RELATED"/>
    <property type="match status" value="1"/>
</dbReference>
<organism evidence="3 4">
    <name type="scientific">Jiella avicenniae</name>
    <dbReference type="NCBI Taxonomy" id="2907202"/>
    <lineage>
        <taxon>Bacteria</taxon>
        <taxon>Pseudomonadati</taxon>
        <taxon>Pseudomonadota</taxon>
        <taxon>Alphaproteobacteria</taxon>
        <taxon>Hyphomicrobiales</taxon>
        <taxon>Aurantimonadaceae</taxon>
        <taxon>Jiella</taxon>
    </lineage>
</organism>
<dbReference type="EMBL" id="JAJUWU010000016">
    <property type="protein sequence ID" value="MCE7029487.1"/>
    <property type="molecule type" value="Genomic_DNA"/>
</dbReference>
<evidence type="ECO:0000313" key="3">
    <source>
        <dbReference type="EMBL" id="MCE7029487.1"/>
    </source>
</evidence>
<keyword evidence="1" id="KW-0560">Oxidoreductase</keyword>
<evidence type="ECO:0000256" key="1">
    <source>
        <dbReference type="ARBA" id="ARBA00023002"/>
    </source>
</evidence>
<dbReference type="CDD" id="cd19079">
    <property type="entry name" value="AKR_EcYajO-like"/>
    <property type="match status" value="1"/>
</dbReference>
<evidence type="ECO:0000313" key="4">
    <source>
        <dbReference type="Proteomes" id="UP001139035"/>
    </source>
</evidence>
<dbReference type="Gene3D" id="3.20.20.100">
    <property type="entry name" value="NADP-dependent oxidoreductase domain"/>
    <property type="match status" value="1"/>
</dbReference>
<reference evidence="3" key="1">
    <citation type="submission" date="2022-01" db="EMBL/GenBank/DDBJ databases">
        <title>Jiella avicenniae sp. nov., a novel endophytic bacterium isolated from bark of Avicennia marina.</title>
        <authorList>
            <person name="Tuo L."/>
        </authorList>
    </citation>
    <scope>NUCLEOTIDE SEQUENCE</scope>
    <source>
        <strain evidence="3">CBK1P-4</strain>
    </source>
</reference>
<dbReference type="Pfam" id="PF00248">
    <property type="entry name" value="Aldo_ket_red"/>
    <property type="match status" value="1"/>
</dbReference>
<proteinExistence type="predicted"/>
<dbReference type="GO" id="GO:0016491">
    <property type="term" value="F:oxidoreductase activity"/>
    <property type="evidence" value="ECO:0007669"/>
    <property type="project" value="UniProtKB-KW"/>
</dbReference>
<name>A0A9X1T5S0_9HYPH</name>
<evidence type="ECO:0000259" key="2">
    <source>
        <dbReference type="Pfam" id="PF00248"/>
    </source>
</evidence>
<dbReference type="Proteomes" id="UP001139035">
    <property type="component" value="Unassembled WGS sequence"/>
</dbReference>
<dbReference type="PANTHER" id="PTHR43364:SF4">
    <property type="entry name" value="NAD(P)-LINKED OXIDOREDUCTASE SUPERFAMILY PROTEIN"/>
    <property type="match status" value="1"/>
</dbReference>
<dbReference type="FunFam" id="3.20.20.100:FF:000004">
    <property type="entry name" value="Oxidoreductase, aldo/keto reductase"/>
    <property type="match status" value="1"/>
</dbReference>
<dbReference type="AlphaFoldDB" id="A0A9X1T5S0"/>
<dbReference type="InterPro" id="IPR050523">
    <property type="entry name" value="AKR_Detox_Biosynth"/>
</dbReference>
<feature type="domain" description="NADP-dependent oxidoreductase" evidence="2">
    <location>
        <begin position="15"/>
        <end position="315"/>
    </location>
</feature>
<protein>
    <submittedName>
        <fullName evidence="3">Aldo/keto reductase</fullName>
    </submittedName>
</protein>
<comment type="caution">
    <text evidence="3">The sequence shown here is derived from an EMBL/GenBank/DDBJ whole genome shotgun (WGS) entry which is preliminary data.</text>
</comment>
<sequence>MKYVRLGKSNLKVSRLCLGAMGFGSKDWRAWVLDETASAPIVARALEHGINFFDTCDFYSAGESERILGQTLVRRLARDSFVLATKAGNPMGPHCNARGYSRKHLFQAIDASLTRLGTDHVDLFQTHVWDGETELDELVEAMADIVRMGKALHVGVTTMPAWTLALCRGKAGRAGLPQFLSMQCEYNPAHRECERELLPYCRHEQIAVIPFSPMARGFLSADRRQADDVTERTRSDDYTTKYYHRPCDFEVQAVIAQIAGSLGRTPSQVAMAWTLAQPGVTAPIFGATSAAHVDEAVAALDIALSPEDLAKIDAAYGTRPLSGSGH</sequence>
<keyword evidence="4" id="KW-1185">Reference proteome</keyword>
<dbReference type="InterPro" id="IPR023210">
    <property type="entry name" value="NADP_OxRdtase_dom"/>
</dbReference>
<dbReference type="InterPro" id="IPR036812">
    <property type="entry name" value="NAD(P)_OxRdtase_dom_sf"/>
</dbReference>
<gene>
    <name evidence="3" type="ORF">LZD57_15960</name>
</gene>
<accession>A0A9X1T5S0</accession>
<dbReference type="SUPFAM" id="SSF51430">
    <property type="entry name" value="NAD(P)-linked oxidoreductase"/>
    <property type="match status" value="1"/>
</dbReference>